<dbReference type="RefSeq" id="WP_138549996.1">
    <property type="nucleotide sequence ID" value="NZ_PNCH01000006.1"/>
</dbReference>
<reference evidence="2 3" key="1">
    <citation type="submission" date="2018-01" db="EMBL/GenBank/DDBJ databases">
        <authorList>
            <person name="Paulsen S."/>
            <person name="Gram L.K."/>
        </authorList>
    </citation>
    <scope>NUCLEOTIDE SEQUENCE [LARGE SCALE GENOMIC DNA]</scope>
    <source>
        <strain evidence="2 3">S2676</strain>
    </source>
</reference>
<feature type="domain" description="Spore protein YkvP/CgeB glycosyl transferase-like" evidence="1">
    <location>
        <begin position="337"/>
        <end position="438"/>
    </location>
</feature>
<name>A0A5S3WKA9_9GAMM</name>
<sequence>MSNLNTDIYFETFEEAIVQARKSVWLDKAKSKLQLCFYSTATNLEPDEHFDNLIYLPKSKFTEVLLEKNYRPPQKSIGIDDNVFEGLIREYNLEKTKLIKKYKKCIKEAKLDFSDPLRVYLSVDFRGFVVEKIYYLLSDAFEKKGYRVKLDKNTSVTMMDDLKRLRRIAEFNPHIMFNINRSRSELLNESTFNFIWFMDPTLCLYDDSKFESRARDFYFYLVDNFKKALLKKHVPTEKISKQTFASDRSNFYIQENITRLNKIVFIGNDYFDVCDPTYKYANNAELRRKLAFLFNKSQLSLAMLHQLSEDLHKDGTLYSPEHLEMFLYPAIVRLEVLKWCAEQSEIPFEIYGKGWDLYPELAPFYKGELKSKDEVRKICNQSKYSLLAHPEYFYQQRLLEASACGSIPVIFEGENNTENYDFREHSLIFKRKSDLKPLLTSTPLKSPAAISEQCSYSKLIEKIDTVIKSTHGGYKHA</sequence>
<dbReference type="AlphaFoldDB" id="A0A5S3WKA9"/>
<evidence type="ECO:0000313" key="2">
    <source>
        <dbReference type="EMBL" id="TMP27109.1"/>
    </source>
</evidence>
<accession>A0A5S3WKA9</accession>
<comment type="caution">
    <text evidence="2">The sequence shown here is derived from an EMBL/GenBank/DDBJ whole genome shotgun (WGS) entry which is preliminary data.</text>
</comment>
<reference evidence="3" key="2">
    <citation type="submission" date="2019-06" db="EMBL/GenBank/DDBJ databases">
        <title>Co-occurence of chitin degradation, pigmentation and bioactivity in marine Pseudoalteromonas.</title>
        <authorList>
            <person name="Sonnenschein E.C."/>
            <person name="Bech P.K."/>
        </authorList>
    </citation>
    <scope>NUCLEOTIDE SEQUENCE [LARGE SCALE GENOMIC DNA]</scope>
    <source>
        <strain evidence="3">S2676</strain>
    </source>
</reference>
<evidence type="ECO:0000313" key="3">
    <source>
        <dbReference type="Proteomes" id="UP000310249"/>
    </source>
</evidence>
<dbReference type="Pfam" id="PF13524">
    <property type="entry name" value="Glyco_trans_1_2"/>
    <property type="match status" value="1"/>
</dbReference>
<organism evidence="2 3">
    <name type="scientific">Pseudoalteromonas rubra</name>
    <dbReference type="NCBI Taxonomy" id="43658"/>
    <lineage>
        <taxon>Bacteria</taxon>
        <taxon>Pseudomonadati</taxon>
        <taxon>Pseudomonadota</taxon>
        <taxon>Gammaproteobacteria</taxon>
        <taxon>Alteromonadales</taxon>
        <taxon>Pseudoalteromonadaceae</taxon>
        <taxon>Pseudoalteromonas</taxon>
    </lineage>
</organism>
<dbReference type="Proteomes" id="UP000310249">
    <property type="component" value="Unassembled WGS sequence"/>
</dbReference>
<dbReference type="EMBL" id="PNCI01000037">
    <property type="protein sequence ID" value="TMP27109.1"/>
    <property type="molecule type" value="Genomic_DNA"/>
</dbReference>
<proteinExistence type="predicted"/>
<dbReference type="InterPro" id="IPR055259">
    <property type="entry name" value="YkvP/CgeB_Glyco_trans-like"/>
</dbReference>
<protein>
    <recommendedName>
        <fullName evidence="1">Spore protein YkvP/CgeB glycosyl transferase-like domain-containing protein</fullName>
    </recommendedName>
</protein>
<evidence type="ECO:0000259" key="1">
    <source>
        <dbReference type="Pfam" id="PF13524"/>
    </source>
</evidence>
<dbReference type="OrthoDB" id="5573469at2"/>
<gene>
    <name evidence="2" type="ORF">CWB99_16485</name>
</gene>